<organism evidence="1 2">
    <name type="scientific">Romanomermis culicivorax</name>
    <name type="common">Nematode worm</name>
    <dbReference type="NCBI Taxonomy" id="13658"/>
    <lineage>
        <taxon>Eukaryota</taxon>
        <taxon>Metazoa</taxon>
        <taxon>Ecdysozoa</taxon>
        <taxon>Nematoda</taxon>
        <taxon>Enoplea</taxon>
        <taxon>Dorylaimia</taxon>
        <taxon>Mermithida</taxon>
        <taxon>Mermithoidea</taxon>
        <taxon>Mermithidae</taxon>
        <taxon>Romanomermis</taxon>
    </lineage>
</organism>
<sequence length="62" mass="6601">MTSSVTVYQDATLLVAQLIIGRCRETSPGLFEATGSATLVSKNGAQILVDCGHPHQKTELLE</sequence>
<evidence type="ECO:0000313" key="2">
    <source>
        <dbReference type="WBParaSite" id="nRc.2.0.1.t20107-RA"/>
    </source>
</evidence>
<accession>A0A915J327</accession>
<reference evidence="2" key="1">
    <citation type="submission" date="2022-11" db="UniProtKB">
        <authorList>
            <consortium name="WormBaseParasite"/>
        </authorList>
    </citation>
    <scope>IDENTIFICATION</scope>
</reference>
<evidence type="ECO:0000313" key="1">
    <source>
        <dbReference type="Proteomes" id="UP000887565"/>
    </source>
</evidence>
<dbReference type="AlphaFoldDB" id="A0A915J327"/>
<name>A0A915J327_ROMCU</name>
<dbReference type="WBParaSite" id="nRc.2.0.1.t20107-RA">
    <property type="protein sequence ID" value="nRc.2.0.1.t20107-RA"/>
    <property type="gene ID" value="nRc.2.0.1.g20107"/>
</dbReference>
<protein>
    <submittedName>
        <fullName evidence="2">MBL fold metallo-hydrolase</fullName>
    </submittedName>
</protein>
<proteinExistence type="predicted"/>
<dbReference type="Proteomes" id="UP000887565">
    <property type="component" value="Unplaced"/>
</dbReference>
<keyword evidence="1" id="KW-1185">Reference proteome</keyword>